<evidence type="ECO:0000259" key="4">
    <source>
        <dbReference type="PROSITE" id="PS51161"/>
    </source>
</evidence>
<keyword evidence="5" id="KW-0378">Hydrolase</keyword>
<dbReference type="OrthoDB" id="320396at2"/>
<accession>A0A085BEW3</accession>
<evidence type="ECO:0000256" key="3">
    <source>
        <dbReference type="PROSITE-ProRule" id="PRU00492"/>
    </source>
</evidence>
<evidence type="ECO:0000313" key="5">
    <source>
        <dbReference type="EMBL" id="KFC21008.1"/>
    </source>
</evidence>
<dbReference type="InterPro" id="IPR005144">
    <property type="entry name" value="ATP-cone_dom"/>
</dbReference>
<evidence type="ECO:0000313" key="6">
    <source>
        <dbReference type="Proteomes" id="UP000028623"/>
    </source>
</evidence>
<protein>
    <submittedName>
        <fullName evidence="5">Restriction endonuclease</fullName>
    </submittedName>
</protein>
<dbReference type="eggNOG" id="COG1787">
    <property type="taxonomic scope" value="Bacteria"/>
</dbReference>
<evidence type="ECO:0000256" key="2">
    <source>
        <dbReference type="ARBA" id="ARBA00022840"/>
    </source>
</evidence>
<comment type="caution">
    <text evidence="5">The sequence shown here is derived from an EMBL/GenBank/DDBJ whole genome shotgun (WGS) entry which is preliminary data.</text>
</comment>
<dbReference type="EMBL" id="JPLY01000004">
    <property type="protein sequence ID" value="KFC21008.1"/>
    <property type="molecule type" value="Genomic_DNA"/>
</dbReference>
<dbReference type="RefSeq" id="WP_034976704.1">
    <property type="nucleotide sequence ID" value="NZ_FOFI01000001.1"/>
</dbReference>
<keyword evidence="5" id="KW-0540">Nuclease</keyword>
<keyword evidence="5" id="KW-0255">Endonuclease</keyword>
<dbReference type="GO" id="GO:0005524">
    <property type="term" value="F:ATP binding"/>
    <property type="evidence" value="ECO:0007669"/>
    <property type="project" value="UniProtKB-UniRule"/>
</dbReference>
<keyword evidence="2 3" id="KW-0067">ATP-binding</keyword>
<dbReference type="InterPro" id="IPR011335">
    <property type="entry name" value="Restrct_endonuc-II-like"/>
</dbReference>
<feature type="domain" description="ATP-cone" evidence="4">
    <location>
        <begin position="1"/>
        <end position="82"/>
    </location>
</feature>
<dbReference type="Gene3D" id="3.40.1350.10">
    <property type="match status" value="1"/>
</dbReference>
<keyword evidence="6" id="KW-1185">Reference proteome</keyword>
<dbReference type="GO" id="GO:0003677">
    <property type="term" value="F:DNA binding"/>
    <property type="evidence" value="ECO:0007669"/>
    <property type="project" value="InterPro"/>
</dbReference>
<reference evidence="5 6" key="1">
    <citation type="submission" date="2014-07" db="EMBL/GenBank/DDBJ databases">
        <title>Epilithonimonas lactis LMG 22401 Genome.</title>
        <authorList>
            <person name="Pipes S.E."/>
            <person name="Stropko S.J."/>
        </authorList>
    </citation>
    <scope>NUCLEOTIDE SEQUENCE [LARGE SCALE GENOMIC DNA]</scope>
    <source>
        <strain evidence="5 6">LMG 24401</strain>
    </source>
</reference>
<dbReference type="AlphaFoldDB" id="A0A085BEW3"/>
<gene>
    <name evidence="5" type="ORF">IO89_12330</name>
</gene>
<sequence length="279" mass="31898">MKIKNNAGEIIEFEISKLEKSLRNSGAEENSIKKVIENILPNCIEGVTTREIYKLAFDELKKISNSVAARYSLKKALLELGPAGFYFEQWIARVFQNIGYKTETGQLIKGHSVTHEADVIAKKDEKTYWVECKFRNAEDTKISVTTPMYVLSRIKDISGINYHLFGTQTEFTDGWLITNTYFTKDSVAFGEYYGLRLLSWDYPKGKNIKSLVDQNALYPITCLTTLDGKQKQKLLEKKCVLVKELFNNQNLLDVLNLSDARKSEILKEAKELLVIKISE</sequence>
<name>A0A085BEW3_9FLAO</name>
<dbReference type="Proteomes" id="UP000028623">
    <property type="component" value="Unassembled WGS sequence"/>
</dbReference>
<proteinExistence type="predicted"/>
<evidence type="ECO:0000256" key="1">
    <source>
        <dbReference type="ARBA" id="ARBA00022741"/>
    </source>
</evidence>
<dbReference type="STRING" id="421072.SAMN04488097_0354"/>
<dbReference type="GO" id="GO:0009307">
    <property type="term" value="P:DNA restriction-modification system"/>
    <property type="evidence" value="ECO:0007669"/>
    <property type="project" value="InterPro"/>
</dbReference>
<dbReference type="Pfam" id="PF04471">
    <property type="entry name" value="Mrr_cat"/>
    <property type="match status" value="1"/>
</dbReference>
<dbReference type="SUPFAM" id="SSF52980">
    <property type="entry name" value="Restriction endonuclease-like"/>
    <property type="match status" value="1"/>
</dbReference>
<keyword evidence="1 3" id="KW-0547">Nucleotide-binding</keyword>
<dbReference type="PROSITE" id="PS51161">
    <property type="entry name" value="ATP_CONE"/>
    <property type="match status" value="1"/>
</dbReference>
<dbReference type="InterPro" id="IPR007560">
    <property type="entry name" value="Restrct_endonuc_IV_Mrr"/>
</dbReference>
<organism evidence="5 6">
    <name type="scientific">Epilithonimonas lactis</name>
    <dbReference type="NCBI Taxonomy" id="421072"/>
    <lineage>
        <taxon>Bacteria</taxon>
        <taxon>Pseudomonadati</taxon>
        <taxon>Bacteroidota</taxon>
        <taxon>Flavobacteriia</taxon>
        <taxon>Flavobacteriales</taxon>
        <taxon>Weeksellaceae</taxon>
        <taxon>Chryseobacterium group</taxon>
        <taxon>Epilithonimonas</taxon>
    </lineage>
</organism>
<dbReference type="InterPro" id="IPR011856">
    <property type="entry name" value="tRNA_endonuc-like_dom_sf"/>
</dbReference>
<dbReference type="GO" id="GO:0004519">
    <property type="term" value="F:endonuclease activity"/>
    <property type="evidence" value="ECO:0007669"/>
    <property type="project" value="UniProtKB-KW"/>
</dbReference>